<name>A0A516X0B5_9ACTN</name>
<dbReference type="InterPro" id="IPR021784">
    <property type="entry name" value="DUF3349"/>
</dbReference>
<gene>
    <name evidence="1" type="ORF">FO059_03200</name>
</gene>
<dbReference type="Gene3D" id="1.10.10.2390">
    <property type="match status" value="1"/>
</dbReference>
<dbReference type="AlphaFoldDB" id="A0A516X0B5"/>
<dbReference type="KEGG" id="toy:FO059_03200"/>
<dbReference type="Gene3D" id="6.10.140.2080">
    <property type="match status" value="1"/>
</dbReference>
<reference evidence="1 2" key="1">
    <citation type="submission" date="2019-07" db="EMBL/GenBank/DDBJ databases">
        <title>Tomitella cavernea sp. nov., an actinomycete isolated from soil.</title>
        <authorList>
            <person name="Cheng J."/>
        </authorList>
    </citation>
    <scope>NUCLEOTIDE SEQUENCE [LARGE SCALE GENOMIC DNA]</scope>
    <source>
        <strain evidence="1 2">HY188</strain>
    </source>
</reference>
<dbReference type="EMBL" id="CP041765">
    <property type="protein sequence ID" value="QDQ96525.1"/>
    <property type="molecule type" value="Genomic_DNA"/>
</dbReference>
<organism evidence="1 2">
    <name type="scientific">Tomitella fengzijianii</name>
    <dbReference type="NCBI Taxonomy" id="2597660"/>
    <lineage>
        <taxon>Bacteria</taxon>
        <taxon>Bacillati</taxon>
        <taxon>Actinomycetota</taxon>
        <taxon>Actinomycetes</taxon>
        <taxon>Mycobacteriales</taxon>
        <taxon>Tomitella</taxon>
    </lineage>
</organism>
<protein>
    <submittedName>
        <fullName evidence="1">DUF3349 domain-containing protein</fullName>
    </submittedName>
</protein>
<evidence type="ECO:0000313" key="1">
    <source>
        <dbReference type="EMBL" id="QDQ96525.1"/>
    </source>
</evidence>
<proteinExistence type="predicted"/>
<evidence type="ECO:0000313" key="2">
    <source>
        <dbReference type="Proteomes" id="UP000317344"/>
    </source>
</evidence>
<accession>A0A516X0B5</accession>
<dbReference type="RefSeq" id="WP_143906299.1">
    <property type="nucleotide sequence ID" value="NZ_CP041765.1"/>
</dbReference>
<keyword evidence="2" id="KW-1185">Reference proteome</keyword>
<dbReference type="Pfam" id="PF11829">
    <property type="entry name" value="DUF3349"/>
    <property type="match status" value="1"/>
</dbReference>
<dbReference type="Proteomes" id="UP000317344">
    <property type="component" value="Chromosome"/>
</dbReference>
<reference evidence="1 2" key="2">
    <citation type="submission" date="2019-07" db="EMBL/GenBank/DDBJ databases">
        <authorList>
            <person name="Huang Y."/>
        </authorList>
    </citation>
    <scope>NUCLEOTIDE SEQUENCE [LARGE SCALE GENOMIC DNA]</scope>
    <source>
        <strain evidence="1 2">HY188</strain>
    </source>
</reference>
<sequence>MSFPPIVGAVVDWLRAGYPEGVPEQDYIPLLALLERRLTHDEVQMLADELVARGDLPITKADIQVLITKITNEMPAERDVNRVRAHLVEGGWPLAHMHHSPHDQHSASHDRRR</sequence>
<dbReference type="OrthoDB" id="4350726at2"/>